<feature type="transmembrane region" description="Helical" evidence="1">
    <location>
        <begin position="304"/>
        <end position="322"/>
    </location>
</feature>
<dbReference type="CDD" id="cd06438">
    <property type="entry name" value="EpsO_like"/>
    <property type="match status" value="1"/>
</dbReference>
<proteinExistence type="predicted"/>
<comment type="caution">
    <text evidence="2">The sequence shown here is derived from an EMBL/GenBank/DDBJ whole genome shotgun (WGS) entry which is preliminary data.</text>
</comment>
<dbReference type="RefSeq" id="WP_273676099.1">
    <property type="nucleotide sequence ID" value="NZ_JAQQXQ010000002.1"/>
</dbReference>
<evidence type="ECO:0000313" key="2">
    <source>
        <dbReference type="EMBL" id="MDC8753606.1"/>
    </source>
</evidence>
<protein>
    <submittedName>
        <fullName evidence="2">Glycosyltransferase family 2 protein</fullName>
    </submittedName>
</protein>
<organism evidence="2 3">
    <name type="scientific">Erythrobacter fulvus</name>
    <dbReference type="NCBI Taxonomy" id="2987523"/>
    <lineage>
        <taxon>Bacteria</taxon>
        <taxon>Pseudomonadati</taxon>
        <taxon>Pseudomonadota</taxon>
        <taxon>Alphaproteobacteria</taxon>
        <taxon>Sphingomonadales</taxon>
        <taxon>Erythrobacteraceae</taxon>
        <taxon>Erythrobacter/Porphyrobacter group</taxon>
        <taxon>Erythrobacter</taxon>
    </lineage>
</organism>
<dbReference type="PANTHER" id="PTHR48090">
    <property type="entry name" value="UNDECAPRENYL-PHOSPHATE 4-DEOXY-4-FORMAMIDO-L-ARABINOSE TRANSFERASE-RELATED"/>
    <property type="match status" value="1"/>
</dbReference>
<dbReference type="SUPFAM" id="SSF53448">
    <property type="entry name" value="Nucleotide-diphospho-sugar transferases"/>
    <property type="match status" value="1"/>
</dbReference>
<evidence type="ECO:0000256" key="1">
    <source>
        <dbReference type="SAM" id="Phobius"/>
    </source>
</evidence>
<feature type="transmembrane region" description="Helical" evidence="1">
    <location>
        <begin position="355"/>
        <end position="372"/>
    </location>
</feature>
<name>A0ABT5JM62_9SPHN</name>
<dbReference type="Proteomes" id="UP001216558">
    <property type="component" value="Unassembled WGS sequence"/>
</dbReference>
<feature type="transmembrane region" description="Helical" evidence="1">
    <location>
        <begin position="329"/>
        <end position="349"/>
    </location>
</feature>
<sequence>MIELLTALLWLIVMPLALLVLIFSLEVWLGIGRTKSVEYTGQVPETCILIPAHDEARGIVQTLERLRPAISETIRVLVVADNCTDETTALVREQGFEVVERFNAKDRGKGFALAFGRDYLRAAPPQCVIVIDADCYSDARSVADLARCACHARSAVQARNVLEPTQAGSAKVQVSSFAFWIKNVVRQRGTYRAGGGAILTGTGMAFPWEVFDRIPLATGSIVEDLSLSVDLIRSGESPCYLEQATVYSAPASEEATIGQRSRWEQGFLTVSLSHALPLFGYGLISLDRKAILLGLHLLVPPMTLLMAICGLIAAILGGVTIFTGDWLPFAVLVASLVAALSGVLLNWALEGHLWLTPRALAALPLYLLWKLPMYSRLLAGKRVGWVRTKRD</sequence>
<dbReference type="InterPro" id="IPR029044">
    <property type="entry name" value="Nucleotide-diphossugar_trans"/>
</dbReference>
<keyword evidence="3" id="KW-1185">Reference proteome</keyword>
<keyword evidence="1" id="KW-1133">Transmembrane helix</keyword>
<gene>
    <name evidence="2" type="ORF">OIK40_02990</name>
</gene>
<dbReference type="Pfam" id="PF13641">
    <property type="entry name" value="Glyco_tranf_2_3"/>
    <property type="match status" value="1"/>
</dbReference>
<keyword evidence="1" id="KW-0812">Transmembrane</keyword>
<accession>A0ABT5JM62</accession>
<reference evidence="2 3" key="1">
    <citation type="submission" date="2022-10" db="EMBL/GenBank/DDBJ databases">
        <title>Erythrobacter sp. sf7 Genome sequencing.</title>
        <authorList>
            <person name="Park S."/>
        </authorList>
    </citation>
    <scope>NUCLEOTIDE SEQUENCE [LARGE SCALE GENOMIC DNA]</scope>
    <source>
        <strain evidence="3">sf7</strain>
    </source>
</reference>
<dbReference type="Gene3D" id="3.90.550.10">
    <property type="entry name" value="Spore Coat Polysaccharide Biosynthesis Protein SpsA, Chain A"/>
    <property type="match status" value="1"/>
</dbReference>
<dbReference type="EMBL" id="JAQQXQ010000002">
    <property type="protein sequence ID" value="MDC8753606.1"/>
    <property type="molecule type" value="Genomic_DNA"/>
</dbReference>
<dbReference type="PANTHER" id="PTHR48090:SF6">
    <property type="entry name" value="SLR5056 PROTEIN"/>
    <property type="match status" value="1"/>
</dbReference>
<dbReference type="InterPro" id="IPR050256">
    <property type="entry name" value="Glycosyltransferase_2"/>
</dbReference>
<keyword evidence="1" id="KW-0472">Membrane</keyword>
<evidence type="ECO:0000313" key="3">
    <source>
        <dbReference type="Proteomes" id="UP001216558"/>
    </source>
</evidence>
<feature type="transmembrane region" description="Helical" evidence="1">
    <location>
        <begin position="6"/>
        <end position="29"/>
    </location>
</feature>